<dbReference type="InterPro" id="IPR006026">
    <property type="entry name" value="Peptidase_Metallo"/>
</dbReference>
<feature type="binding site" evidence="13">
    <location>
        <position position="118"/>
    </location>
    <ligand>
        <name>Zn(2+)</name>
        <dbReference type="ChEBI" id="CHEBI:29105"/>
        <note>catalytic</note>
    </ligand>
</feature>
<dbReference type="SUPFAM" id="SSF53756">
    <property type="entry name" value="UDP-Glycosyltransferase/glycogen phosphorylase"/>
    <property type="match status" value="1"/>
</dbReference>
<dbReference type="PANTHER" id="PTHR48438:SF1">
    <property type="entry name" value="ALPHA-(1,3)-FUCOSYLTRANSFERASE C-RELATED"/>
    <property type="match status" value="1"/>
</dbReference>
<evidence type="ECO:0000256" key="3">
    <source>
        <dbReference type="ARBA" id="ARBA00008919"/>
    </source>
</evidence>
<dbReference type="SMART" id="SM00235">
    <property type="entry name" value="ZnMc"/>
    <property type="match status" value="1"/>
</dbReference>
<dbReference type="Pfam" id="PF01400">
    <property type="entry name" value="Astacin"/>
    <property type="match status" value="1"/>
</dbReference>
<dbReference type="Proteomes" id="UP000887560">
    <property type="component" value="Unplaced"/>
</dbReference>
<comment type="caution">
    <text evidence="13">Lacks conserved residue(s) required for the propagation of feature annotation.</text>
</comment>
<dbReference type="InterPro" id="IPR024079">
    <property type="entry name" value="MetalloPept_cat_dom_sf"/>
</dbReference>
<dbReference type="FunFam" id="3.40.50.11660:FF:000002">
    <property type="entry name" value="Alpha-(1,3)-fucosyltransferase"/>
    <property type="match status" value="1"/>
</dbReference>
<evidence type="ECO:0000256" key="9">
    <source>
        <dbReference type="ARBA" id="ARBA00023034"/>
    </source>
</evidence>
<evidence type="ECO:0000256" key="8">
    <source>
        <dbReference type="ARBA" id="ARBA00022989"/>
    </source>
</evidence>
<evidence type="ECO:0000313" key="18">
    <source>
        <dbReference type="WBParaSite" id="scf7180000422293.g8712"/>
    </source>
</evidence>
<keyword evidence="5 14" id="KW-0808">Transferase</keyword>
<evidence type="ECO:0000256" key="15">
    <source>
        <dbReference type="RuleBase" id="RU361183"/>
    </source>
</evidence>
<dbReference type="Pfam" id="PF17039">
    <property type="entry name" value="Glyco_tran_10_N"/>
    <property type="match status" value="1"/>
</dbReference>
<dbReference type="InterPro" id="IPR001503">
    <property type="entry name" value="Glyco_trans_10"/>
</dbReference>
<dbReference type="PANTHER" id="PTHR48438">
    <property type="entry name" value="ALPHA-(1,3)-FUCOSYLTRANSFERASE C-RELATED"/>
    <property type="match status" value="1"/>
</dbReference>
<proteinExistence type="inferred from homology"/>
<evidence type="ECO:0000313" key="17">
    <source>
        <dbReference type="Proteomes" id="UP000887560"/>
    </source>
</evidence>
<keyword evidence="8" id="KW-1133">Transmembrane helix</keyword>
<name>A0A915P364_9BILA</name>
<evidence type="ECO:0000256" key="4">
    <source>
        <dbReference type="ARBA" id="ARBA00022676"/>
    </source>
</evidence>
<evidence type="ECO:0000256" key="6">
    <source>
        <dbReference type="ARBA" id="ARBA00022692"/>
    </source>
</evidence>
<keyword evidence="12" id="KW-0325">Glycoprotein</keyword>
<keyword evidence="4 14" id="KW-0328">Glycosyltransferase</keyword>
<evidence type="ECO:0000256" key="13">
    <source>
        <dbReference type="PROSITE-ProRule" id="PRU01211"/>
    </source>
</evidence>
<dbReference type="GO" id="GO:0004222">
    <property type="term" value="F:metalloendopeptidase activity"/>
    <property type="evidence" value="ECO:0007669"/>
    <property type="project" value="UniProtKB-UniRule"/>
</dbReference>
<dbReference type="InterPro" id="IPR038577">
    <property type="entry name" value="GT10-like_C_sf"/>
</dbReference>
<comment type="cofactor">
    <cofactor evidence="13 15">
        <name>Zn(2+)</name>
        <dbReference type="ChEBI" id="CHEBI:29105"/>
    </cofactor>
    <text evidence="13 15">Binds 1 zinc ion per subunit.</text>
</comment>
<keyword evidence="13 15" id="KW-0862">Zinc</keyword>
<dbReference type="AlphaFoldDB" id="A0A915P364"/>
<dbReference type="InterPro" id="IPR031481">
    <property type="entry name" value="Glyco_tran_10_N"/>
</dbReference>
<keyword evidence="13 15" id="KW-0479">Metal-binding</keyword>
<evidence type="ECO:0000256" key="14">
    <source>
        <dbReference type="RuleBase" id="RU003832"/>
    </source>
</evidence>
<comment type="pathway">
    <text evidence="2">Protein modification; protein glycosylation.</text>
</comment>
<comment type="subcellular location">
    <subcellularLocation>
        <location evidence="1 14">Golgi apparatus</location>
        <location evidence="1 14">Golgi stack membrane</location>
        <topology evidence="1 14">Single-pass type II membrane protein</topology>
    </subcellularLocation>
</comment>
<feature type="binding site" evidence="13">
    <location>
        <position position="108"/>
    </location>
    <ligand>
        <name>Zn(2+)</name>
        <dbReference type="ChEBI" id="CHEBI:29105"/>
        <note>catalytic</note>
    </ligand>
</feature>
<feature type="binding site" evidence="13">
    <location>
        <position position="112"/>
    </location>
    <ligand>
        <name>Zn(2+)</name>
        <dbReference type="ChEBI" id="CHEBI:29105"/>
        <note>catalytic</note>
    </ligand>
</feature>
<dbReference type="GO" id="GO:0008270">
    <property type="term" value="F:zinc ion binding"/>
    <property type="evidence" value="ECO:0007669"/>
    <property type="project" value="UniProtKB-UniRule"/>
</dbReference>
<sequence>MFIKIKDKLLLQSDVEKRNSQSSVEFYRPRIPDGIQQGIPDGGDRETPFCEVESLDHLTIVNAPGCRSVIGRNPGQNFLRLELGQIKLNPKTKMLVRKTCVKRRIVLHELLHLLGLFHEHQRSDRDKYLKINYKNIRKGKKINFVRVENDLTWGLPYNYDSIMNYRLGMGTHEHASELDFLLVNLLYNCPGVEKMVDNFVDKHYLTKSIPMKWPQPIILFWNTYYGENFLKYWSINNITEQCPYKCHYTDDRNLERNATVLFFHIRDKVDPLPKQRSPYQLYTFFVIESPPHTWNWGRYFPRNFFNITMTYRSDSDVNVPYDMFEGYDKEDVKNGRINLDEIWTEKEIDSKIAKKEKLTLQFVSNCNTNSKREKYIEELKKYTEITQMGGCVGKNDCGRECEDKLIDSHFFYLAFENSVCDEYLSEKFWRIKSLIVPVVLSRKIFKNETIPKDSFIAADDFATPKELIEYLKTVAADKKLYKTYFNWTKKFKRTKYAKEFWNPNCKLCTSLQPFCDLCKLAHTNKKELRINNIYAFWDGGGKCLHGYAENVLLN</sequence>
<accession>A0A915P364</accession>
<dbReference type="PROSITE" id="PS51864">
    <property type="entry name" value="ASTACIN"/>
    <property type="match status" value="1"/>
</dbReference>
<comment type="similarity">
    <text evidence="3 14">Belongs to the glycosyltransferase 10 family.</text>
</comment>
<protein>
    <recommendedName>
        <fullName evidence="14 15">Multifunctional fusion protein</fullName>
    </recommendedName>
    <domain>
        <recommendedName>
            <fullName evidence="14">Fucosyltransferase</fullName>
            <ecNumber evidence="14">2.4.1.-</ecNumber>
        </recommendedName>
    </domain>
    <domain>
        <recommendedName>
            <fullName evidence="15">Metalloendopeptidase</fullName>
            <ecNumber evidence="15">3.4.24.-</ecNumber>
        </recommendedName>
    </domain>
</protein>
<dbReference type="PRINTS" id="PR00480">
    <property type="entry name" value="ASTACIN"/>
</dbReference>
<reference evidence="18" key="1">
    <citation type="submission" date="2022-11" db="UniProtKB">
        <authorList>
            <consortium name="WormBaseParasite"/>
        </authorList>
    </citation>
    <scope>IDENTIFICATION</scope>
</reference>
<dbReference type="GO" id="GO:0032580">
    <property type="term" value="C:Golgi cisterna membrane"/>
    <property type="evidence" value="ECO:0007669"/>
    <property type="project" value="UniProtKB-SubCell"/>
</dbReference>
<dbReference type="EC" id="3.4.24.-" evidence="15"/>
<organism evidence="17 18">
    <name type="scientific">Meloidogyne floridensis</name>
    <dbReference type="NCBI Taxonomy" id="298350"/>
    <lineage>
        <taxon>Eukaryota</taxon>
        <taxon>Metazoa</taxon>
        <taxon>Ecdysozoa</taxon>
        <taxon>Nematoda</taxon>
        <taxon>Chromadorea</taxon>
        <taxon>Rhabditida</taxon>
        <taxon>Tylenchina</taxon>
        <taxon>Tylenchomorpha</taxon>
        <taxon>Tylenchoidea</taxon>
        <taxon>Meloidogynidae</taxon>
        <taxon>Meloidogyninae</taxon>
        <taxon>Meloidogyne</taxon>
    </lineage>
</organism>
<evidence type="ECO:0000256" key="2">
    <source>
        <dbReference type="ARBA" id="ARBA00004922"/>
    </source>
</evidence>
<dbReference type="InterPro" id="IPR001506">
    <property type="entry name" value="Peptidase_M12A"/>
</dbReference>
<keyword evidence="13 15" id="KW-0645">Protease</keyword>
<evidence type="ECO:0000256" key="10">
    <source>
        <dbReference type="ARBA" id="ARBA00023136"/>
    </source>
</evidence>
<evidence type="ECO:0000256" key="11">
    <source>
        <dbReference type="ARBA" id="ARBA00023157"/>
    </source>
</evidence>
<keyword evidence="9 14" id="KW-0333">Golgi apparatus</keyword>
<keyword evidence="13 15" id="KW-0482">Metalloprotease</keyword>
<keyword evidence="11" id="KW-1015">Disulfide bond</keyword>
<keyword evidence="17" id="KW-1185">Reference proteome</keyword>
<feature type="active site" evidence="13">
    <location>
        <position position="109"/>
    </location>
</feature>
<evidence type="ECO:0000256" key="5">
    <source>
        <dbReference type="ARBA" id="ARBA00022679"/>
    </source>
</evidence>
<keyword evidence="7" id="KW-0735">Signal-anchor</keyword>
<evidence type="ECO:0000256" key="12">
    <source>
        <dbReference type="ARBA" id="ARBA00023180"/>
    </source>
</evidence>
<dbReference type="Gene3D" id="3.40.50.11660">
    <property type="entry name" value="Glycosyl transferase family 10, C-terminal domain"/>
    <property type="match status" value="1"/>
</dbReference>
<keyword evidence="6 14" id="KW-0812">Transmembrane</keyword>
<dbReference type="GO" id="GO:0006508">
    <property type="term" value="P:proteolysis"/>
    <property type="evidence" value="ECO:0007669"/>
    <property type="project" value="UniProtKB-KW"/>
</dbReference>
<dbReference type="WBParaSite" id="scf7180000422293.g8712">
    <property type="protein sequence ID" value="scf7180000422293.g8712"/>
    <property type="gene ID" value="scf7180000422293.g8712"/>
</dbReference>
<evidence type="ECO:0000256" key="1">
    <source>
        <dbReference type="ARBA" id="ARBA00004447"/>
    </source>
</evidence>
<keyword evidence="10" id="KW-0472">Membrane</keyword>
<dbReference type="Pfam" id="PF00852">
    <property type="entry name" value="Glyco_transf_10"/>
    <property type="match status" value="1"/>
</dbReference>
<dbReference type="GO" id="GO:0008417">
    <property type="term" value="F:fucosyltransferase activity"/>
    <property type="evidence" value="ECO:0007669"/>
    <property type="project" value="InterPro"/>
</dbReference>
<dbReference type="InterPro" id="IPR055270">
    <property type="entry name" value="Glyco_tran_10_C"/>
</dbReference>
<feature type="domain" description="Peptidase M12A" evidence="16">
    <location>
        <begin position="1"/>
        <end position="190"/>
    </location>
</feature>
<dbReference type="Gene3D" id="3.40.390.10">
    <property type="entry name" value="Collagenase (Catalytic Domain)"/>
    <property type="match status" value="1"/>
</dbReference>
<keyword evidence="13 15" id="KW-0378">Hydrolase</keyword>
<dbReference type="SUPFAM" id="SSF55486">
    <property type="entry name" value="Metalloproteases ('zincins'), catalytic domain"/>
    <property type="match status" value="1"/>
</dbReference>
<evidence type="ECO:0000259" key="16">
    <source>
        <dbReference type="PROSITE" id="PS51864"/>
    </source>
</evidence>
<dbReference type="EC" id="2.4.1.-" evidence="14"/>
<evidence type="ECO:0000256" key="7">
    <source>
        <dbReference type="ARBA" id="ARBA00022968"/>
    </source>
</evidence>